<sequence>MIIWGCPALRAGRAIAQLAGLLGPAALRALVCRLRRPCYSPSARFNCAALAIVCYEFLARPAIF</sequence>
<dbReference type="STRING" id="984262.SGRA_2426"/>
<dbReference type="Proteomes" id="UP000007519">
    <property type="component" value="Chromosome"/>
</dbReference>
<evidence type="ECO:0000313" key="2">
    <source>
        <dbReference type="Proteomes" id="UP000007519"/>
    </source>
</evidence>
<keyword evidence="2" id="KW-1185">Reference proteome</keyword>
<reference evidence="1 2" key="1">
    <citation type="journal article" date="2012" name="Stand. Genomic Sci.">
        <title>Complete genome sequencing and analysis of Saprospira grandis str. Lewin, a predatory marine bacterium.</title>
        <authorList>
            <person name="Saw J.H."/>
            <person name="Yuryev A."/>
            <person name="Kanbe M."/>
            <person name="Hou S."/>
            <person name="Young A.G."/>
            <person name="Aizawa S."/>
            <person name="Alam M."/>
        </authorList>
    </citation>
    <scope>NUCLEOTIDE SEQUENCE [LARGE SCALE GENOMIC DNA]</scope>
    <source>
        <strain evidence="1 2">Lewin</strain>
    </source>
</reference>
<evidence type="ECO:0000313" key="1">
    <source>
        <dbReference type="EMBL" id="AFC25154.1"/>
    </source>
</evidence>
<name>H6L4X9_SAPGL</name>
<proteinExistence type="predicted"/>
<dbReference type="EMBL" id="CP002831">
    <property type="protein sequence ID" value="AFC25154.1"/>
    <property type="molecule type" value="Genomic_DNA"/>
</dbReference>
<dbReference type="KEGG" id="sgn:SGRA_2426"/>
<protein>
    <submittedName>
        <fullName evidence="1">Uncharacterized protein</fullName>
    </submittedName>
</protein>
<dbReference type="HOGENOM" id="CLU_199826_1_0_10"/>
<organism evidence="1 2">
    <name type="scientific">Saprospira grandis (strain Lewin)</name>
    <dbReference type="NCBI Taxonomy" id="984262"/>
    <lineage>
        <taxon>Bacteria</taxon>
        <taxon>Pseudomonadati</taxon>
        <taxon>Bacteroidota</taxon>
        <taxon>Saprospiria</taxon>
        <taxon>Saprospirales</taxon>
        <taxon>Saprospiraceae</taxon>
        <taxon>Saprospira</taxon>
    </lineage>
</organism>
<gene>
    <name evidence="1" type="ordered locus">SGRA_2426</name>
</gene>
<accession>H6L4X9</accession>
<dbReference type="AlphaFoldDB" id="H6L4X9"/>